<keyword evidence="1" id="KW-0175">Coiled coil</keyword>
<protein>
    <submittedName>
        <fullName evidence="3">Agamous-like MADS-box protein AGL62</fullName>
    </submittedName>
</protein>
<evidence type="ECO:0000256" key="2">
    <source>
        <dbReference type="SAM" id="MobiDB-lite"/>
    </source>
</evidence>
<dbReference type="EMBL" id="BKCJ010009026">
    <property type="protein sequence ID" value="GEU85048.1"/>
    <property type="molecule type" value="Genomic_DNA"/>
</dbReference>
<dbReference type="AlphaFoldDB" id="A0A6L2NFM7"/>
<evidence type="ECO:0000256" key="1">
    <source>
        <dbReference type="SAM" id="Coils"/>
    </source>
</evidence>
<gene>
    <name evidence="3" type="ORF">Tci_057026</name>
</gene>
<name>A0A6L2NFM7_TANCI</name>
<feature type="region of interest" description="Disordered" evidence="2">
    <location>
        <begin position="448"/>
        <end position="467"/>
    </location>
</feature>
<comment type="caution">
    <text evidence="3">The sequence shown here is derived from an EMBL/GenBank/DDBJ whole genome shotgun (WGS) entry which is preliminary data.</text>
</comment>
<feature type="compositionally biased region" description="Basic and acidic residues" evidence="2">
    <location>
        <begin position="448"/>
        <end position="457"/>
    </location>
</feature>
<sequence>MSTDKESSVAGTHNRPPMLVESDYESLKIRIERYIRGKPLGKLVWRSIQNGPTPHPQIKVTEGQGAAAVQVTRDKTDEEFTKIENNKELAYIQATNILSQGLPRHVFNILNQTRTGKEIWDNVEHLKKGTRGTQRYGQMTDNKWKLVICYNCRGEGHVSRHFLDAEAKAFLADVECTAPYDQPLAIMTINIFEVSHEDAYDSNVDEGPHAAATFMANLLSTSGINGATTSHVNEVHTDNNQIFDNVNHLLAHDMHQEEHLDFDVETVIDDNMIPYHQYQLDSEVQDAPNEVSFMSPGEISMITILDDLRNQLDGHLKVNQEQSMVNDSLRAELARCMLEIQTLERNKVKHDLDTTIVQHNKQNAELEQENMLLNSKLSQKVESINSLKTESKQLKDAITSVRIQNDRFKVENVNLKRRYQELSTSNSHSRDTLTRKITALTTENAKLKSESLSKMHSEPMVPKKPKVLAPGIDSGKVGSEVVVWLLFGGNGTAVVMLMRYRPLQQQRINVRVCVPKTTKYAELEKELEREKRKYEMIQQEKIGKSSSSEFVPWYEQDLGGMEVEELEQYLAALVELKRKALVRAGDLADMENASVLPLGPSTYRNNLPNTFHNDPLNMQVFRDGAKFESNTMIGPTNGLDFGDGNTMNGPTNNQYLGDGIKILNNTMNGPTSRQYFGDGAMIGSNTMNGPTNGLDFGDRIKFQNNTMNGHGVKNIESNTMNGPANGLYFGDGNNHENNTMNGHLDFGDLGLNKFY</sequence>
<organism evidence="3">
    <name type="scientific">Tanacetum cinerariifolium</name>
    <name type="common">Dalmatian daisy</name>
    <name type="synonym">Chrysanthemum cinerariifolium</name>
    <dbReference type="NCBI Taxonomy" id="118510"/>
    <lineage>
        <taxon>Eukaryota</taxon>
        <taxon>Viridiplantae</taxon>
        <taxon>Streptophyta</taxon>
        <taxon>Embryophyta</taxon>
        <taxon>Tracheophyta</taxon>
        <taxon>Spermatophyta</taxon>
        <taxon>Magnoliopsida</taxon>
        <taxon>eudicotyledons</taxon>
        <taxon>Gunneridae</taxon>
        <taxon>Pentapetalae</taxon>
        <taxon>asterids</taxon>
        <taxon>campanulids</taxon>
        <taxon>Asterales</taxon>
        <taxon>Asteraceae</taxon>
        <taxon>Asteroideae</taxon>
        <taxon>Anthemideae</taxon>
        <taxon>Anthemidinae</taxon>
        <taxon>Tanacetum</taxon>
    </lineage>
</organism>
<reference evidence="3" key="1">
    <citation type="journal article" date="2019" name="Sci. Rep.">
        <title>Draft genome of Tanacetum cinerariifolium, the natural source of mosquito coil.</title>
        <authorList>
            <person name="Yamashiro T."/>
            <person name="Shiraishi A."/>
            <person name="Satake H."/>
            <person name="Nakayama K."/>
        </authorList>
    </citation>
    <scope>NUCLEOTIDE SEQUENCE</scope>
</reference>
<accession>A0A6L2NFM7</accession>
<feature type="coiled-coil region" evidence="1">
    <location>
        <begin position="326"/>
        <end position="404"/>
    </location>
</feature>
<evidence type="ECO:0000313" key="3">
    <source>
        <dbReference type="EMBL" id="GEU85048.1"/>
    </source>
</evidence>
<proteinExistence type="predicted"/>